<protein>
    <submittedName>
        <fullName evidence="2">Uncharacterized protein</fullName>
    </submittedName>
</protein>
<feature type="compositionally biased region" description="Polar residues" evidence="1">
    <location>
        <begin position="1"/>
        <end position="19"/>
    </location>
</feature>
<evidence type="ECO:0000313" key="3">
    <source>
        <dbReference type="Proteomes" id="UP001177003"/>
    </source>
</evidence>
<name>A0AA35V2S5_LACSI</name>
<feature type="region of interest" description="Disordered" evidence="1">
    <location>
        <begin position="1"/>
        <end position="36"/>
    </location>
</feature>
<accession>A0AA35V2S5</accession>
<proteinExistence type="predicted"/>
<dbReference type="Proteomes" id="UP001177003">
    <property type="component" value="Chromosome 1"/>
</dbReference>
<dbReference type="EMBL" id="OX465077">
    <property type="protein sequence ID" value="CAI9269359.1"/>
    <property type="molecule type" value="Genomic_DNA"/>
</dbReference>
<evidence type="ECO:0000256" key="1">
    <source>
        <dbReference type="SAM" id="MobiDB-lite"/>
    </source>
</evidence>
<gene>
    <name evidence="2" type="ORF">LSALG_LOCUS9739</name>
</gene>
<evidence type="ECO:0000313" key="2">
    <source>
        <dbReference type="EMBL" id="CAI9269359.1"/>
    </source>
</evidence>
<keyword evidence="3" id="KW-1185">Reference proteome</keyword>
<dbReference type="AlphaFoldDB" id="A0AA35V2S5"/>
<reference evidence="2" key="1">
    <citation type="submission" date="2023-04" db="EMBL/GenBank/DDBJ databases">
        <authorList>
            <person name="Vijverberg K."/>
            <person name="Xiong W."/>
            <person name="Schranz E."/>
        </authorList>
    </citation>
    <scope>NUCLEOTIDE SEQUENCE</scope>
</reference>
<organism evidence="2 3">
    <name type="scientific">Lactuca saligna</name>
    <name type="common">Willowleaf lettuce</name>
    <dbReference type="NCBI Taxonomy" id="75948"/>
    <lineage>
        <taxon>Eukaryota</taxon>
        <taxon>Viridiplantae</taxon>
        <taxon>Streptophyta</taxon>
        <taxon>Embryophyta</taxon>
        <taxon>Tracheophyta</taxon>
        <taxon>Spermatophyta</taxon>
        <taxon>Magnoliopsida</taxon>
        <taxon>eudicotyledons</taxon>
        <taxon>Gunneridae</taxon>
        <taxon>Pentapetalae</taxon>
        <taxon>asterids</taxon>
        <taxon>campanulids</taxon>
        <taxon>Asterales</taxon>
        <taxon>Asteraceae</taxon>
        <taxon>Cichorioideae</taxon>
        <taxon>Cichorieae</taxon>
        <taxon>Lactucinae</taxon>
        <taxon>Lactuca</taxon>
    </lineage>
</organism>
<sequence length="138" mass="15583">MTLFPSQSPEDPQPITSQADSDDETEGGRFGGTFEELHFDSEEEEIPDLMLMSEIISFLFLQNEFSSSSKRNPKTTQIFSIIDAASPTFVFSINVLHVPLKLLFNHLYRDPEAITSSIAPYYSSRLFLVSDLTIPFHS</sequence>